<accession>A0A9X5CIX0</accession>
<feature type="region of interest" description="Disordered" evidence="2">
    <location>
        <begin position="69"/>
        <end position="95"/>
    </location>
</feature>
<evidence type="ECO:0000256" key="1">
    <source>
        <dbReference type="ARBA" id="ARBA00022729"/>
    </source>
</evidence>
<dbReference type="AlphaFoldDB" id="A0A9X5CIX0"/>
<dbReference type="InterPro" id="IPR029050">
    <property type="entry name" value="Immunoprotect_excell_Ig-like"/>
</dbReference>
<evidence type="ECO:0000313" key="4">
    <source>
        <dbReference type="Proteomes" id="UP000471745"/>
    </source>
</evidence>
<comment type="caution">
    <text evidence="3">The sequence shown here is derived from an EMBL/GenBank/DDBJ whole genome shotgun (WGS) entry which is preliminary data.</text>
</comment>
<dbReference type="Gene3D" id="2.60.40.1240">
    <property type="match status" value="1"/>
</dbReference>
<reference evidence="3 4" key="1">
    <citation type="submission" date="2020-01" db="EMBL/GenBank/DDBJ databases">
        <title>Insect and environment-associated Actinomycetes.</title>
        <authorList>
            <person name="Currrie C."/>
            <person name="Chevrette M."/>
            <person name="Carlson C."/>
            <person name="Stubbendieck R."/>
            <person name="Wendt-Pienkowski E."/>
        </authorList>
    </citation>
    <scope>NUCLEOTIDE SEQUENCE [LARGE SCALE GENOMIC DNA]</scope>
    <source>
        <strain evidence="3 4">SID8189</strain>
    </source>
</reference>
<feature type="compositionally biased region" description="Acidic residues" evidence="2">
    <location>
        <begin position="84"/>
        <end position="95"/>
    </location>
</feature>
<evidence type="ECO:0000313" key="3">
    <source>
        <dbReference type="EMBL" id="NEC49345.1"/>
    </source>
</evidence>
<keyword evidence="1" id="KW-0732">Signal</keyword>
<organism evidence="3 4">
    <name type="scientific">Actinospica acidiphila</name>
    <dbReference type="NCBI Taxonomy" id="304899"/>
    <lineage>
        <taxon>Bacteria</taxon>
        <taxon>Bacillati</taxon>
        <taxon>Actinomycetota</taxon>
        <taxon>Actinomycetes</taxon>
        <taxon>Catenulisporales</taxon>
        <taxon>Actinospicaceae</taxon>
        <taxon>Actinospica</taxon>
    </lineage>
</organism>
<keyword evidence="4" id="KW-1185">Reference proteome</keyword>
<sequence>MNHHSHTFRTPSSRQAARLTDTTATFRAPVLAPATSLRRTVLVVAAAVVGCSLTACSASSDNKADNAVPAATVSASQDAPSADDVADTPVDDSDSDTMTVALDKTATWRNGVKAHLGGFARGTSGEFAFPSGEDYLAFSVTVQNDSKSTLDLSMLSLSCTDGAEEVFDTDAGFDGTPSTHLLQGKSQTWKVACVFPKSAKEAQIEVTPSDTSASGWYRTAIFTGQVQ</sequence>
<dbReference type="EMBL" id="JAAGNA010000436">
    <property type="protein sequence ID" value="NEC49345.1"/>
    <property type="molecule type" value="Genomic_DNA"/>
</dbReference>
<evidence type="ECO:0000256" key="2">
    <source>
        <dbReference type="SAM" id="MobiDB-lite"/>
    </source>
</evidence>
<proteinExistence type="predicted"/>
<gene>
    <name evidence="3" type="ORF">G3I18_12290</name>
</gene>
<protein>
    <submittedName>
        <fullName evidence="3">DUF4352 domain-containing protein</fullName>
    </submittedName>
</protein>
<dbReference type="RefSeq" id="WP_163088534.1">
    <property type="nucleotide sequence ID" value="NZ_JAAGNA010000436.1"/>
</dbReference>
<name>A0A9X5CIX0_9ACTN</name>
<dbReference type="Proteomes" id="UP000471745">
    <property type="component" value="Unassembled WGS sequence"/>
</dbReference>